<dbReference type="SMART" id="SM00393">
    <property type="entry name" value="R3H"/>
    <property type="match status" value="1"/>
</dbReference>
<name>A0A6J3M0B1_9PEZI</name>
<organism evidence="6">
    <name type="scientific">Dissoconium aciculare CBS 342.82</name>
    <dbReference type="NCBI Taxonomy" id="1314786"/>
    <lineage>
        <taxon>Eukaryota</taxon>
        <taxon>Fungi</taxon>
        <taxon>Dikarya</taxon>
        <taxon>Ascomycota</taxon>
        <taxon>Pezizomycotina</taxon>
        <taxon>Dothideomycetes</taxon>
        <taxon>Dothideomycetidae</taxon>
        <taxon>Mycosphaerellales</taxon>
        <taxon>Dissoconiaceae</taxon>
        <taxon>Dissoconium</taxon>
    </lineage>
</organism>
<feature type="compositionally biased region" description="Low complexity" evidence="2">
    <location>
        <begin position="522"/>
        <end position="532"/>
    </location>
</feature>
<feature type="compositionally biased region" description="Low complexity" evidence="2">
    <location>
        <begin position="772"/>
        <end position="798"/>
    </location>
</feature>
<feature type="region of interest" description="Disordered" evidence="2">
    <location>
        <begin position="494"/>
        <end position="533"/>
    </location>
</feature>
<feature type="domain" description="R3H" evidence="3">
    <location>
        <begin position="276"/>
        <end position="339"/>
    </location>
</feature>
<dbReference type="OrthoDB" id="278430at2759"/>
<keyword evidence="5" id="KW-1185">Reference proteome</keyword>
<dbReference type="InterPro" id="IPR001374">
    <property type="entry name" value="R3H_dom"/>
</dbReference>
<dbReference type="PROSITE" id="PS51673">
    <property type="entry name" value="SUZ"/>
    <property type="match status" value="1"/>
</dbReference>
<sequence>MASMSASPASAAKPLFAQIAAAGLKSPSASSSQSQIQQTSNSTLPKNEQISQSTSKESASMTENDKTRALTSTTTAEKLPAASKENALEASHADGPQVIVHNVDALGKQSDQTLSRRSTAPISSDEVATQTSSSDGSMKPQSLDGKSVTSGATFALDEKESLRPDDSASVQAIEDEDVFSPLGSGIAASRPGSDFGASAFRHQLREISAMDSPRHNGVPVVYSAAAAPKGVLYVPPQGPGAGSLPAVARLVPVPIPATEIMPDPKLLEALDNPRDRVWVLKLEQDVIDFVKDAAETSLNLPQCNSFYRMLAHKMADYYMLGHVVDDSSAVRLFKTPNCRIPPGLTGITTPSTAASTPPPSAPLRKILRRGDPDGLGNGAPLWSNAENGEANPEEKPKPVSREEREARYEAARLRIMGSAKPSDSPEVPKEKQDSRSSSATGKKGKKKARNDSDDDFEARSAYSNYFAGPMSLRTDGIDMSVECQQFSPVAYHQQNSNGSSFAIPGQVSNGQWSQQAYQHNDQSQSWSQGQQQHPYDLAAEFQRYMPFQNSTQQGNSQNAGFSPGGGQQYFESQVPWSQPQYQSQAQTSPAQYGPGTSYMPSPTQTQEAQHSYAFGQLPSQAFPGRTPNRLEHPLPGSYKSRHFNPQSQTFVPGHTNGNNVRPFTPQGPPPSSGGNAGFSSPFHPQLQRQNSTPSQASVYNGQQFVNHSSPTSSARPQSRQLTHPLPQRVLARQSSPGMAPLPPKPGSIPAKPLSEHYRPPMASPSLYHNQNPLQGSSVSLQSPSGPSLPQQQQQQQQQHSVIAMYGSPSSLPPKPPPSHVPLVGSTGSGGPLDLFDPSKLPLNKRPSFGTAPPIMTSRQSLSGSSNGPNSNVGVSGGYQRVPGPSYQQPPPGM</sequence>
<dbReference type="SUPFAM" id="SSF82708">
    <property type="entry name" value="R3H domain"/>
    <property type="match status" value="1"/>
</dbReference>
<dbReference type="CDD" id="cd02642">
    <property type="entry name" value="R3H_encore_like"/>
    <property type="match status" value="1"/>
</dbReference>
<dbReference type="Proteomes" id="UP000504637">
    <property type="component" value="Unplaced"/>
</dbReference>
<feature type="compositionally biased region" description="Polar residues" evidence="2">
    <location>
        <begin position="686"/>
        <end position="695"/>
    </location>
</feature>
<dbReference type="RefSeq" id="XP_033457363.1">
    <property type="nucleotide sequence ID" value="XM_033608702.1"/>
</dbReference>
<feature type="region of interest" description="Disordered" evidence="2">
    <location>
        <begin position="341"/>
        <end position="457"/>
    </location>
</feature>
<feature type="compositionally biased region" description="Polar residues" evidence="2">
    <location>
        <begin position="494"/>
        <end position="521"/>
    </location>
</feature>
<protein>
    <recommendedName>
        <fullName evidence="7">SUZ domain-containing protein</fullName>
    </recommendedName>
</protein>
<feature type="compositionally biased region" description="Polar residues" evidence="2">
    <location>
        <begin position="569"/>
        <end position="590"/>
    </location>
</feature>
<dbReference type="AlphaFoldDB" id="A0A6J3M0B1"/>
<accession>A0A6J3M0B1</accession>
<gene>
    <name evidence="6" type="ORF">K489DRAFT_53737</name>
</gene>
<dbReference type="PANTHER" id="PTHR15672:SF8">
    <property type="entry name" value="PROTEIN ENCORE"/>
    <property type="match status" value="1"/>
</dbReference>
<dbReference type="Pfam" id="PF12752">
    <property type="entry name" value="SUZ"/>
    <property type="match status" value="1"/>
</dbReference>
<keyword evidence="1" id="KW-0597">Phosphoprotein</keyword>
<feature type="compositionally biased region" description="Polar residues" evidence="2">
    <location>
        <begin position="43"/>
        <end position="62"/>
    </location>
</feature>
<reference evidence="6" key="2">
    <citation type="submission" date="2020-04" db="EMBL/GenBank/DDBJ databases">
        <authorList>
            <consortium name="NCBI Genome Project"/>
        </authorList>
    </citation>
    <scope>NUCLEOTIDE SEQUENCE</scope>
    <source>
        <strain evidence="6">CBS 342.82</strain>
    </source>
</reference>
<feature type="compositionally biased region" description="Polar residues" evidence="2">
    <location>
        <begin position="109"/>
        <end position="140"/>
    </location>
</feature>
<evidence type="ECO:0000313" key="5">
    <source>
        <dbReference type="Proteomes" id="UP000504637"/>
    </source>
</evidence>
<dbReference type="InterPro" id="IPR036867">
    <property type="entry name" value="R3H_dom_sf"/>
</dbReference>
<evidence type="ECO:0000259" key="4">
    <source>
        <dbReference type="PROSITE" id="PS51673"/>
    </source>
</evidence>
<dbReference type="Pfam" id="PF01424">
    <property type="entry name" value="R3H"/>
    <property type="match status" value="1"/>
</dbReference>
<feature type="compositionally biased region" description="Polar residues" evidence="2">
    <location>
        <begin position="549"/>
        <end position="560"/>
    </location>
</feature>
<dbReference type="GeneID" id="54366502"/>
<dbReference type="InterPro" id="IPR024771">
    <property type="entry name" value="SUZ"/>
</dbReference>
<feature type="compositionally biased region" description="Low complexity" evidence="2">
    <location>
        <begin position="862"/>
        <end position="873"/>
    </location>
</feature>
<feature type="region of interest" description="Disordered" evidence="2">
    <location>
        <begin position="549"/>
        <end position="695"/>
    </location>
</feature>
<feature type="compositionally biased region" description="Basic and acidic residues" evidence="2">
    <location>
        <begin position="392"/>
        <end position="412"/>
    </location>
</feature>
<feature type="compositionally biased region" description="Polar residues" evidence="2">
    <location>
        <begin position="643"/>
        <end position="661"/>
    </location>
</feature>
<evidence type="ECO:0000256" key="2">
    <source>
        <dbReference type="SAM" id="MobiDB-lite"/>
    </source>
</evidence>
<dbReference type="PROSITE" id="PS51061">
    <property type="entry name" value="R3H"/>
    <property type="match status" value="1"/>
</dbReference>
<dbReference type="InterPro" id="IPR051937">
    <property type="entry name" value="R3H_domain_containing"/>
</dbReference>
<feature type="compositionally biased region" description="Pro residues" evidence="2">
    <location>
        <begin position="810"/>
        <end position="819"/>
    </location>
</feature>
<evidence type="ECO:0008006" key="7">
    <source>
        <dbReference type="Google" id="ProtNLM"/>
    </source>
</evidence>
<dbReference type="GO" id="GO:0006012">
    <property type="term" value="P:galactose metabolic process"/>
    <property type="evidence" value="ECO:0007669"/>
    <property type="project" value="TreeGrafter"/>
</dbReference>
<feature type="region of interest" description="Disordered" evidence="2">
    <location>
        <begin position="731"/>
        <end position="893"/>
    </location>
</feature>
<proteinExistence type="predicted"/>
<dbReference type="Gene3D" id="3.30.1370.50">
    <property type="entry name" value="R3H-like domain"/>
    <property type="match status" value="1"/>
</dbReference>
<feature type="compositionally biased region" description="Polar residues" evidence="2">
    <location>
        <begin position="598"/>
        <end position="609"/>
    </location>
</feature>
<feature type="compositionally biased region" description="Low complexity" evidence="2">
    <location>
        <begin position="22"/>
        <end position="42"/>
    </location>
</feature>
<reference evidence="6" key="1">
    <citation type="submission" date="2020-01" db="EMBL/GenBank/DDBJ databases">
        <authorList>
            <consortium name="DOE Joint Genome Institute"/>
            <person name="Haridas S."/>
            <person name="Albert R."/>
            <person name="Binder M."/>
            <person name="Bloem J."/>
            <person name="Labutti K."/>
            <person name="Salamov A."/>
            <person name="Andreopoulos B."/>
            <person name="Baker S.E."/>
            <person name="Barry K."/>
            <person name="Bills G."/>
            <person name="Bluhm B.H."/>
            <person name="Cannon C."/>
            <person name="Castanera R."/>
            <person name="Culley D.E."/>
            <person name="Daum C."/>
            <person name="Ezra D."/>
            <person name="Gonzalez J.B."/>
            <person name="Henrissat B."/>
            <person name="Kuo A."/>
            <person name="Liang C."/>
            <person name="Lipzen A."/>
            <person name="Lutzoni F."/>
            <person name="Magnuson J."/>
            <person name="Mondo S."/>
            <person name="Nolan M."/>
            <person name="Ohm R."/>
            <person name="Pangilinan J."/>
            <person name="Park H.-J."/>
            <person name="Ramirez L."/>
            <person name="Alfaro M."/>
            <person name="Sun H."/>
            <person name="Tritt A."/>
            <person name="Yoshinaga Y."/>
            <person name="Zwiers L.-H."/>
            <person name="Turgeon B.G."/>
            <person name="Goodwin S.B."/>
            <person name="Spatafora J.W."/>
            <person name="Crous P.W."/>
            <person name="Grigoriev I.V."/>
        </authorList>
    </citation>
    <scope>NUCLEOTIDE SEQUENCE</scope>
    <source>
        <strain evidence="6">CBS 342.82</strain>
    </source>
</reference>
<dbReference type="GO" id="GO:0003676">
    <property type="term" value="F:nucleic acid binding"/>
    <property type="evidence" value="ECO:0007669"/>
    <property type="project" value="UniProtKB-UniRule"/>
</dbReference>
<evidence type="ECO:0000259" key="3">
    <source>
        <dbReference type="PROSITE" id="PS51061"/>
    </source>
</evidence>
<feature type="domain" description="SUZ" evidence="4">
    <location>
        <begin position="339"/>
        <end position="420"/>
    </location>
</feature>
<evidence type="ECO:0000313" key="6">
    <source>
        <dbReference type="RefSeq" id="XP_033457363.1"/>
    </source>
</evidence>
<feature type="region of interest" description="Disordered" evidence="2">
    <location>
        <begin position="22"/>
        <end position="148"/>
    </location>
</feature>
<dbReference type="PANTHER" id="PTHR15672">
    <property type="entry name" value="CAMP-REGULATED PHOSPHOPROTEIN 21 RELATED R3H DOMAIN CONTAINING PROTEIN"/>
    <property type="match status" value="1"/>
</dbReference>
<reference evidence="6" key="3">
    <citation type="submission" date="2025-08" db="UniProtKB">
        <authorList>
            <consortium name="RefSeq"/>
        </authorList>
    </citation>
    <scope>IDENTIFICATION</scope>
    <source>
        <strain evidence="6">CBS 342.82</strain>
    </source>
</reference>
<evidence type="ECO:0000256" key="1">
    <source>
        <dbReference type="ARBA" id="ARBA00022553"/>
    </source>
</evidence>